<dbReference type="PANTHER" id="PTHR10424:SF73">
    <property type="entry name" value="ENDOGENOUS RETROVIRUS GROUP FC1 ENV POLYPROTEIN-RELATED"/>
    <property type="match status" value="1"/>
</dbReference>
<dbReference type="Pfam" id="PF00429">
    <property type="entry name" value="TLV_coat"/>
    <property type="match status" value="1"/>
</dbReference>
<sequence>AKLERAIANVSKELEKAINEIANSIIALQEEIKLLSQMVIQNRLAIDYLLAAQDGVCA</sequence>
<evidence type="ECO:0000256" key="1">
    <source>
        <dbReference type="ARBA" id="ARBA00023157"/>
    </source>
</evidence>
<keyword evidence="2" id="KW-0175">Coiled coil</keyword>
<keyword evidence="1" id="KW-1015">Disulfide bond</keyword>
<gene>
    <name evidence="3" type="primary">Syna</name>
    <name evidence="3" type="ORF">KCX86_0003605</name>
</gene>
<evidence type="ECO:0000313" key="4">
    <source>
        <dbReference type="Proteomes" id="UP001177209"/>
    </source>
</evidence>
<reference evidence="3" key="1">
    <citation type="submission" date="2021-05" db="EMBL/GenBank/DDBJ databases">
        <title>A comprehensive genomic history of the evolution of penguins.</title>
        <authorList>
            <person name="Bi X."/>
        </authorList>
    </citation>
    <scope>NUCLEOTIDE SEQUENCE</scope>
    <source>
        <strain evidence="3">Gentoo_SouthGeorgia</strain>
        <tissue evidence="3">Blood</tissue>
    </source>
</reference>
<keyword evidence="4" id="KW-1185">Reference proteome</keyword>
<evidence type="ECO:0000256" key="2">
    <source>
        <dbReference type="SAM" id="Coils"/>
    </source>
</evidence>
<feature type="non-terminal residue" evidence="3">
    <location>
        <position position="58"/>
    </location>
</feature>
<dbReference type="EMBL" id="JAHCLZ010006660">
    <property type="protein sequence ID" value="KAK1195937.1"/>
    <property type="molecule type" value="Genomic_DNA"/>
</dbReference>
<feature type="coiled-coil region" evidence="2">
    <location>
        <begin position="11"/>
        <end position="38"/>
    </location>
</feature>
<organism evidence="3 4">
    <name type="scientific">Pygoscelis papua</name>
    <name type="common">Gentoo penguin</name>
    <dbReference type="NCBI Taxonomy" id="30457"/>
    <lineage>
        <taxon>Eukaryota</taxon>
        <taxon>Metazoa</taxon>
        <taxon>Chordata</taxon>
        <taxon>Craniata</taxon>
        <taxon>Vertebrata</taxon>
        <taxon>Euteleostomi</taxon>
        <taxon>Archelosauria</taxon>
        <taxon>Archosauria</taxon>
        <taxon>Dinosauria</taxon>
        <taxon>Saurischia</taxon>
        <taxon>Theropoda</taxon>
        <taxon>Coelurosauria</taxon>
        <taxon>Aves</taxon>
        <taxon>Neognathae</taxon>
        <taxon>Neoaves</taxon>
        <taxon>Aequornithes</taxon>
        <taxon>Sphenisciformes</taxon>
        <taxon>Spheniscidae</taxon>
        <taxon>Pygoscelis</taxon>
    </lineage>
</organism>
<name>A0AA40GYZ8_PYGPA</name>
<comment type="caution">
    <text evidence="3">The sequence shown here is derived from an EMBL/GenBank/DDBJ whole genome shotgun (WGS) entry which is preliminary data.</text>
</comment>
<dbReference type="Proteomes" id="UP001177209">
    <property type="component" value="Unassembled WGS sequence"/>
</dbReference>
<dbReference type="AlphaFoldDB" id="A0AA40GYZ8"/>
<dbReference type="InterPro" id="IPR018154">
    <property type="entry name" value="TLV/ENV_coat_polyprotein"/>
</dbReference>
<dbReference type="SUPFAM" id="SSF58069">
    <property type="entry name" value="Virus ectodomain"/>
    <property type="match status" value="1"/>
</dbReference>
<feature type="non-terminal residue" evidence="3">
    <location>
        <position position="1"/>
    </location>
</feature>
<dbReference type="PANTHER" id="PTHR10424">
    <property type="entry name" value="VIRAL ENVELOPE PROTEIN"/>
    <property type="match status" value="1"/>
</dbReference>
<accession>A0AA40GYZ8</accession>
<evidence type="ECO:0000313" key="3">
    <source>
        <dbReference type="EMBL" id="KAK1195937.1"/>
    </source>
</evidence>
<protein>
    <submittedName>
        <fullName evidence="3">SYNA protein</fullName>
    </submittedName>
</protein>
<proteinExistence type="predicted"/>
<dbReference type="Gene3D" id="1.10.287.210">
    <property type="match status" value="1"/>
</dbReference>